<dbReference type="InterPro" id="IPR009072">
    <property type="entry name" value="Histone-fold"/>
</dbReference>
<comment type="caution">
    <text evidence="9">The sequence shown here is derived from an EMBL/GenBank/DDBJ whole genome shotgun (WGS) entry which is preliminary data.</text>
</comment>
<dbReference type="Proteomes" id="UP000736335">
    <property type="component" value="Unassembled WGS sequence"/>
</dbReference>
<reference evidence="9" key="2">
    <citation type="submission" date="2020-11" db="EMBL/GenBank/DDBJ databases">
        <authorList>
            <consortium name="DOE Joint Genome Institute"/>
            <person name="Kuo A."/>
            <person name="Miyauchi S."/>
            <person name="Kiss E."/>
            <person name="Drula E."/>
            <person name="Kohler A."/>
            <person name="Sanchez-Garcia M."/>
            <person name="Andreopoulos B."/>
            <person name="Barry K.W."/>
            <person name="Bonito G."/>
            <person name="Buee M."/>
            <person name="Carver A."/>
            <person name="Chen C."/>
            <person name="Cichocki N."/>
            <person name="Clum A."/>
            <person name="Culley D."/>
            <person name="Crous P.W."/>
            <person name="Fauchery L."/>
            <person name="Girlanda M."/>
            <person name="Hayes R."/>
            <person name="Keri Z."/>
            <person name="Labutti K."/>
            <person name="Lipzen A."/>
            <person name="Lombard V."/>
            <person name="Magnuson J."/>
            <person name="Maillard F."/>
            <person name="Morin E."/>
            <person name="Murat C."/>
            <person name="Nolan M."/>
            <person name="Ohm R."/>
            <person name="Pangilinan J."/>
            <person name="Pereira M."/>
            <person name="Perotto S."/>
            <person name="Peter M."/>
            <person name="Riley R."/>
            <person name="Sitrit Y."/>
            <person name="Stielow B."/>
            <person name="Szollosi G."/>
            <person name="Zifcakova L."/>
            <person name="Stursova M."/>
            <person name="Spatafora J.W."/>
            <person name="Tedersoo L."/>
            <person name="Vaario L.-M."/>
            <person name="Yamada A."/>
            <person name="Yan M."/>
            <person name="Wang P."/>
            <person name="Xu J."/>
            <person name="Bruns T."/>
            <person name="Baldrian P."/>
            <person name="Vilgalys R."/>
            <person name="Henrissat B."/>
            <person name="Grigoriev I.V."/>
            <person name="Hibbett D."/>
            <person name="Nagy L.G."/>
            <person name="Martin F.M."/>
        </authorList>
    </citation>
    <scope>NUCLEOTIDE SEQUENCE</scope>
    <source>
        <strain evidence="9">UH-Tt-Lm1</strain>
    </source>
</reference>
<organism evidence="9 10">
    <name type="scientific">Thelephora terrestris</name>
    <dbReference type="NCBI Taxonomy" id="56493"/>
    <lineage>
        <taxon>Eukaryota</taxon>
        <taxon>Fungi</taxon>
        <taxon>Dikarya</taxon>
        <taxon>Basidiomycota</taxon>
        <taxon>Agaricomycotina</taxon>
        <taxon>Agaricomycetes</taxon>
        <taxon>Thelephorales</taxon>
        <taxon>Thelephoraceae</taxon>
        <taxon>Thelephora</taxon>
    </lineage>
</organism>
<dbReference type="Pfam" id="PF10406">
    <property type="entry name" value="TAF8_C"/>
    <property type="match status" value="1"/>
</dbReference>
<dbReference type="InterPro" id="IPR037818">
    <property type="entry name" value="TAF8"/>
</dbReference>
<dbReference type="Pfam" id="PF07524">
    <property type="entry name" value="Bromo_TP"/>
    <property type="match status" value="1"/>
</dbReference>
<evidence type="ECO:0000256" key="4">
    <source>
        <dbReference type="ARBA" id="ARBA00023015"/>
    </source>
</evidence>
<dbReference type="PANTHER" id="PTHR46469:SF1">
    <property type="entry name" value="TRANSCRIPTION INITIATION FACTOR TFIID SUBUNIT 8"/>
    <property type="match status" value="1"/>
</dbReference>
<evidence type="ECO:0000313" key="10">
    <source>
        <dbReference type="Proteomes" id="UP000736335"/>
    </source>
</evidence>
<evidence type="ECO:0000256" key="7">
    <source>
        <dbReference type="SAM" id="MobiDB-lite"/>
    </source>
</evidence>
<evidence type="ECO:0000256" key="3">
    <source>
        <dbReference type="ARBA" id="ARBA00017307"/>
    </source>
</evidence>
<sequence>MTLPYTPTSYPSYYGQSYSSLYARPTSPAEPPPPPDYSSINPEVATKAIEKLVLAELKKAGFDGAELGVLNRLEAEVVEYVKTLFERAHELANLANRSGPIATDLLLACKERNVDVDQLRKVSPGPRGKNRKSSGARLLPIMLTTQLIIPLDPHQIQAATLVLPEPTPPLPRMINTDEDEPGLVIPATLRSIPHYTPTLPPKHTYLRTPVAPMKKAAVQSLEKKLQTAALVQESLKSLMLATEDNPDDEDAKLLGAIVNGQAIGYQRKRWKLKPGTS</sequence>
<dbReference type="Gene3D" id="1.10.20.10">
    <property type="entry name" value="Histone, subunit A"/>
    <property type="match status" value="1"/>
</dbReference>
<dbReference type="GO" id="GO:0006367">
    <property type="term" value="P:transcription initiation at RNA polymerase II promoter"/>
    <property type="evidence" value="ECO:0007669"/>
    <property type="project" value="TreeGrafter"/>
</dbReference>
<dbReference type="GO" id="GO:0046982">
    <property type="term" value="F:protein heterodimerization activity"/>
    <property type="evidence" value="ECO:0007669"/>
    <property type="project" value="InterPro"/>
</dbReference>
<evidence type="ECO:0000256" key="1">
    <source>
        <dbReference type="ARBA" id="ARBA00004123"/>
    </source>
</evidence>
<proteinExistence type="inferred from homology"/>
<dbReference type="InterPro" id="IPR006565">
    <property type="entry name" value="BTP"/>
</dbReference>
<dbReference type="SMART" id="SM00576">
    <property type="entry name" value="BTP"/>
    <property type="match status" value="1"/>
</dbReference>
<dbReference type="InterPro" id="IPR019473">
    <property type="entry name" value="TFIID_su8_C"/>
</dbReference>
<dbReference type="PANTHER" id="PTHR46469">
    <property type="entry name" value="TRANSCRIPTION INITIATION FACTOR TFIID SUBUNIT 8"/>
    <property type="match status" value="1"/>
</dbReference>
<dbReference type="EMBL" id="WIUZ02000012">
    <property type="protein sequence ID" value="KAF9782323.1"/>
    <property type="molecule type" value="Genomic_DNA"/>
</dbReference>
<dbReference type="OrthoDB" id="2193813at2759"/>
<dbReference type="GO" id="GO:0005669">
    <property type="term" value="C:transcription factor TFIID complex"/>
    <property type="evidence" value="ECO:0007669"/>
    <property type="project" value="InterPro"/>
</dbReference>
<accession>A0A9P6L4F6</accession>
<evidence type="ECO:0000256" key="6">
    <source>
        <dbReference type="ARBA" id="ARBA00023242"/>
    </source>
</evidence>
<evidence type="ECO:0000313" key="9">
    <source>
        <dbReference type="EMBL" id="KAF9782323.1"/>
    </source>
</evidence>
<keyword evidence="4" id="KW-0805">Transcription regulation</keyword>
<feature type="domain" description="Bromodomain associated" evidence="8">
    <location>
        <begin position="42"/>
        <end position="118"/>
    </location>
</feature>
<name>A0A9P6L4F6_9AGAM</name>
<keyword evidence="6" id="KW-0539">Nucleus</keyword>
<evidence type="ECO:0000256" key="5">
    <source>
        <dbReference type="ARBA" id="ARBA00023163"/>
    </source>
</evidence>
<keyword evidence="5" id="KW-0804">Transcription</keyword>
<comment type="similarity">
    <text evidence="2">Belongs to the TAF8 family.</text>
</comment>
<evidence type="ECO:0000259" key="8">
    <source>
        <dbReference type="SMART" id="SM00576"/>
    </source>
</evidence>
<dbReference type="AlphaFoldDB" id="A0A9P6L4F6"/>
<keyword evidence="10" id="KW-1185">Reference proteome</keyword>
<reference evidence="9" key="1">
    <citation type="journal article" date="2020" name="Nat. Commun.">
        <title>Large-scale genome sequencing of mycorrhizal fungi provides insights into the early evolution of symbiotic traits.</title>
        <authorList>
            <person name="Miyauchi S."/>
            <person name="Kiss E."/>
            <person name="Kuo A."/>
            <person name="Drula E."/>
            <person name="Kohler A."/>
            <person name="Sanchez-Garcia M."/>
            <person name="Morin E."/>
            <person name="Andreopoulos B."/>
            <person name="Barry K.W."/>
            <person name="Bonito G."/>
            <person name="Buee M."/>
            <person name="Carver A."/>
            <person name="Chen C."/>
            <person name="Cichocki N."/>
            <person name="Clum A."/>
            <person name="Culley D."/>
            <person name="Crous P.W."/>
            <person name="Fauchery L."/>
            <person name="Girlanda M."/>
            <person name="Hayes R.D."/>
            <person name="Keri Z."/>
            <person name="LaButti K."/>
            <person name="Lipzen A."/>
            <person name="Lombard V."/>
            <person name="Magnuson J."/>
            <person name="Maillard F."/>
            <person name="Murat C."/>
            <person name="Nolan M."/>
            <person name="Ohm R.A."/>
            <person name="Pangilinan J."/>
            <person name="Pereira M.F."/>
            <person name="Perotto S."/>
            <person name="Peter M."/>
            <person name="Pfister S."/>
            <person name="Riley R."/>
            <person name="Sitrit Y."/>
            <person name="Stielow J.B."/>
            <person name="Szollosi G."/>
            <person name="Zifcakova L."/>
            <person name="Stursova M."/>
            <person name="Spatafora J.W."/>
            <person name="Tedersoo L."/>
            <person name="Vaario L.M."/>
            <person name="Yamada A."/>
            <person name="Yan M."/>
            <person name="Wang P."/>
            <person name="Xu J."/>
            <person name="Bruns T."/>
            <person name="Baldrian P."/>
            <person name="Vilgalys R."/>
            <person name="Dunand C."/>
            <person name="Henrissat B."/>
            <person name="Grigoriev I.V."/>
            <person name="Hibbett D."/>
            <person name="Nagy L.G."/>
            <person name="Martin F.M."/>
        </authorList>
    </citation>
    <scope>NUCLEOTIDE SEQUENCE</scope>
    <source>
        <strain evidence="9">UH-Tt-Lm1</strain>
    </source>
</reference>
<gene>
    <name evidence="9" type="ORF">BJ322DRAFT_1009637</name>
</gene>
<evidence type="ECO:0000256" key="2">
    <source>
        <dbReference type="ARBA" id="ARBA00008767"/>
    </source>
</evidence>
<protein>
    <recommendedName>
        <fullName evidence="3">Transcription initiation factor TFIID subunit 8</fullName>
    </recommendedName>
</protein>
<dbReference type="CDD" id="cd00076">
    <property type="entry name" value="HFD_SF"/>
    <property type="match status" value="1"/>
</dbReference>
<comment type="subcellular location">
    <subcellularLocation>
        <location evidence="1">Nucleus</location>
    </subcellularLocation>
</comment>
<feature type="region of interest" description="Disordered" evidence="7">
    <location>
        <begin position="21"/>
        <end position="41"/>
    </location>
</feature>